<evidence type="ECO:0000313" key="2">
    <source>
        <dbReference type="EMBL" id="ETV93855.1"/>
    </source>
</evidence>
<dbReference type="VEuPathDB" id="FungiDB:H310_12207"/>
<keyword evidence="1" id="KW-1133">Transmembrane helix</keyword>
<dbReference type="GeneID" id="20089257"/>
<organism evidence="2">
    <name type="scientific">Aphanomyces invadans</name>
    <dbReference type="NCBI Taxonomy" id="157072"/>
    <lineage>
        <taxon>Eukaryota</taxon>
        <taxon>Sar</taxon>
        <taxon>Stramenopiles</taxon>
        <taxon>Oomycota</taxon>
        <taxon>Saprolegniomycetes</taxon>
        <taxon>Saprolegniales</taxon>
        <taxon>Verrucalvaceae</taxon>
        <taxon>Aphanomyces</taxon>
    </lineage>
</organism>
<dbReference type="eggNOG" id="ENOG502S9Z3">
    <property type="taxonomic scope" value="Eukaryota"/>
</dbReference>
<evidence type="ECO:0008006" key="3">
    <source>
        <dbReference type="Google" id="ProtNLM"/>
    </source>
</evidence>
<dbReference type="OrthoDB" id="64253at2759"/>
<accession>A0A024TI82</accession>
<keyword evidence="1" id="KW-0472">Membrane</keyword>
<dbReference type="AlphaFoldDB" id="A0A024TI82"/>
<keyword evidence="1" id="KW-0812">Transmembrane</keyword>
<dbReference type="EMBL" id="KI913988">
    <property type="protein sequence ID" value="ETV93855.1"/>
    <property type="molecule type" value="Genomic_DNA"/>
</dbReference>
<evidence type="ECO:0000256" key="1">
    <source>
        <dbReference type="SAM" id="Phobius"/>
    </source>
</evidence>
<name>A0A024TI82_9STRA</name>
<proteinExistence type="predicted"/>
<reference evidence="2" key="1">
    <citation type="submission" date="2013-12" db="EMBL/GenBank/DDBJ databases">
        <title>The Genome Sequence of Aphanomyces invadans NJM9701.</title>
        <authorList>
            <consortium name="The Broad Institute Genomics Platform"/>
            <person name="Russ C."/>
            <person name="Tyler B."/>
            <person name="van West P."/>
            <person name="Dieguez-Uribeondo J."/>
            <person name="Young S.K."/>
            <person name="Zeng Q."/>
            <person name="Gargeya S."/>
            <person name="Fitzgerald M."/>
            <person name="Abouelleil A."/>
            <person name="Alvarado L."/>
            <person name="Chapman S.B."/>
            <person name="Gainer-Dewar J."/>
            <person name="Goldberg J."/>
            <person name="Griggs A."/>
            <person name="Gujja S."/>
            <person name="Hansen M."/>
            <person name="Howarth C."/>
            <person name="Imamovic A."/>
            <person name="Ireland A."/>
            <person name="Larimer J."/>
            <person name="McCowan C."/>
            <person name="Murphy C."/>
            <person name="Pearson M."/>
            <person name="Poon T.W."/>
            <person name="Priest M."/>
            <person name="Roberts A."/>
            <person name="Saif S."/>
            <person name="Shea T."/>
            <person name="Sykes S."/>
            <person name="Wortman J."/>
            <person name="Nusbaum C."/>
            <person name="Birren B."/>
        </authorList>
    </citation>
    <scope>NUCLEOTIDE SEQUENCE [LARGE SCALE GENOMIC DNA]</scope>
    <source>
        <strain evidence="2">NJM9701</strain>
    </source>
</reference>
<feature type="transmembrane region" description="Helical" evidence="1">
    <location>
        <begin position="35"/>
        <end position="53"/>
    </location>
</feature>
<gene>
    <name evidence="2" type="ORF">H310_12207</name>
</gene>
<feature type="transmembrane region" description="Helical" evidence="1">
    <location>
        <begin position="7"/>
        <end position="29"/>
    </location>
</feature>
<sequence>MHGLNDALAHALPAACGCVAIGTVISSIRSRRVKGPPSLFVALGVGCGVFRYINRRRRKKKSKLAAWVASLVVFRLCSDQHKYVLLSYACVETMAQLYSTSTLARKTPPTVRWLLEQCAAMAITARLIHTNLVHPDWMLPVHLSMMDHQSSLSTTRLQAVRQNLQTSAVTRCTSLHPGRSCIAFAGATCIKLLGRSAQIFVPLHGLTLLYSLATTRHVSSVQCAAVGLCRSLAFMTSSYMLAYSTSCLLPQKNDLAMIKLTSLTPFLAQYLEPTSRRTSIIKAVACYSLVSVYIQLAAKHEWLSKQSKVAAVLFASCMTYVLQNPHRQSRWAMQCLYGDFLDQPDTTKAAVETAAAAMA</sequence>
<protein>
    <recommendedName>
        <fullName evidence="3">Transmembrane protein 135 N-terminal domain-containing protein</fullName>
    </recommendedName>
</protein>
<dbReference type="RefSeq" id="XP_008877415.1">
    <property type="nucleotide sequence ID" value="XM_008879193.1"/>
</dbReference>